<evidence type="ECO:0000313" key="2">
    <source>
        <dbReference type="Proteomes" id="UP000499080"/>
    </source>
</evidence>
<dbReference type="EMBL" id="BGPR01000024">
    <property type="protein sequence ID" value="GBL80970.1"/>
    <property type="molecule type" value="Genomic_DNA"/>
</dbReference>
<dbReference type="AlphaFoldDB" id="A0A4Y2AMK6"/>
<gene>
    <name evidence="1" type="ORF">AVEN_83063_1</name>
</gene>
<reference evidence="1 2" key="1">
    <citation type="journal article" date="2019" name="Sci. Rep.">
        <title>Orb-weaving spider Araneus ventricosus genome elucidates the spidroin gene catalogue.</title>
        <authorList>
            <person name="Kono N."/>
            <person name="Nakamura H."/>
            <person name="Ohtoshi R."/>
            <person name="Moran D.A.P."/>
            <person name="Shinohara A."/>
            <person name="Yoshida Y."/>
            <person name="Fujiwara M."/>
            <person name="Mori M."/>
            <person name="Tomita M."/>
            <person name="Arakawa K."/>
        </authorList>
    </citation>
    <scope>NUCLEOTIDE SEQUENCE [LARGE SCALE GENOMIC DNA]</scope>
</reference>
<comment type="caution">
    <text evidence="1">The sequence shown here is derived from an EMBL/GenBank/DDBJ whole genome shotgun (WGS) entry which is preliminary data.</text>
</comment>
<protein>
    <submittedName>
        <fullName evidence="1">Uncharacterized protein</fullName>
    </submittedName>
</protein>
<dbReference type="Proteomes" id="UP000499080">
    <property type="component" value="Unassembled WGS sequence"/>
</dbReference>
<sequence length="88" mass="9936">MYENLSLPIEAYNSDEECPSACWPETEMTLPPEVEARHDSNSDKEAADMGCKQQQMKFSTQNILEKIDDIIAHSSTTTDETIGVYFSK</sequence>
<proteinExistence type="predicted"/>
<organism evidence="1 2">
    <name type="scientific">Araneus ventricosus</name>
    <name type="common">Orbweaver spider</name>
    <name type="synonym">Epeira ventricosa</name>
    <dbReference type="NCBI Taxonomy" id="182803"/>
    <lineage>
        <taxon>Eukaryota</taxon>
        <taxon>Metazoa</taxon>
        <taxon>Ecdysozoa</taxon>
        <taxon>Arthropoda</taxon>
        <taxon>Chelicerata</taxon>
        <taxon>Arachnida</taxon>
        <taxon>Araneae</taxon>
        <taxon>Araneomorphae</taxon>
        <taxon>Entelegynae</taxon>
        <taxon>Araneoidea</taxon>
        <taxon>Araneidae</taxon>
        <taxon>Araneus</taxon>
    </lineage>
</organism>
<accession>A0A4Y2AMK6</accession>
<keyword evidence="2" id="KW-1185">Reference proteome</keyword>
<name>A0A4Y2AMK6_ARAVE</name>
<evidence type="ECO:0000313" key="1">
    <source>
        <dbReference type="EMBL" id="GBL80970.1"/>
    </source>
</evidence>